<keyword evidence="3" id="KW-1185">Reference proteome</keyword>
<reference evidence="2 3" key="1">
    <citation type="submission" date="2024-09" db="EMBL/GenBank/DDBJ databases">
        <title>Laminarin stimulates single cell rates of sulfate reduction while oxygen inhibits transcriptomic activity in coastal marine sediment.</title>
        <authorList>
            <person name="Lindsay M."/>
            <person name="Orcutt B."/>
            <person name="Emerson D."/>
            <person name="Stepanauskas R."/>
            <person name="D'Angelo T."/>
        </authorList>
    </citation>
    <scope>NUCLEOTIDE SEQUENCE [LARGE SCALE GENOMIC DNA]</scope>
    <source>
        <strain evidence="2">SAG AM-311-K15</strain>
    </source>
</reference>
<dbReference type="SUPFAM" id="SSF51735">
    <property type="entry name" value="NAD(P)-binding Rossmann-fold domains"/>
    <property type="match status" value="1"/>
</dbReference>
<accession>A0ABV6Z5G2</accession>
<evidence type="ECO:0000313" key="2">
    <source>
        <dbReference type="EMBL" id="MFC1853591.1"/>
    </source>
</evidence>
<dbReference type="Proteomes" id="UP001594351">
    <property type="component" value="Unassembled WGS sequence"/>
</dbReference>
<feature type="domain" description="NAD-dependent epimerase/dehydratase" evidence="1">
    <location>
        <begin position="3"/>
        <end position="230"/>
    </location>
</feature>
<sequence>MKIAITGTEYYWGKRMLKELVVRDHVDSLLTLDVRPPQTALEQVTSVKLTFKQPFHTLWVKGLADFAPDALLLCPFGPDICYQNDQLRHLNGIQNSLRIVKRALELEIPKIILLSSALVYGARSDNPVFLDEDSLLMGDRQYQHMRDIIELDEACSAASSSKSNRSAIIILRPVLVMGPTVENCLTRYCRLPLVPSFLGFDPVLQFIHEDDVVVAILKAIDRQVKGAFNLAGEGFITWHEFMAMIGKTTVPVFHMVANFVAEQLWRFNISEFSPAFFSLLRYRMIVETKKSKEILQFQPRYRPKKAIDDFKRTLST</sequence>
<dbReference type="Gene3D" id="3.40.50.720">
    <property type="entry name" value="NAD(P)-binding Rossmann-like Domain"/>
    <property type="match status" value="1"/>
</dbReference>
<protein>
    <submittedName>
        <fullName evidence="2">NAD-dependent epimerase/dehydratase family protein</fullName>
    </submittedName>
</protein>
<dbReference type="InterPro" id="IPR036291">
    <property type="entry name" value="NAD(P)-bd_dom_sf"/>
</dbReference>
<gene>
    <name evidence="2" type="ORF">ACFL27_25670</name>
</gene>
<dbReference type="PANTHER" id="PTHR43245">
    <property type="entry name" value="BIFUNCTIONAL POLYMYXIN RESISTANCE PROTEIN ARNA"/>
    <property type="match status" value="1"/>
</dbReference>
<organism evidence="2 3">
    <name type="scientific">candidate division CSSED10-310 bacterium</name>
    <dbReference type="NCBI Taxonomy" id="2855610"/>
    <lineage>
        <taxon>Bacteria</taxon>
        <taxon>Bacteria division CSSED10-310</taxon>
    </lineage>
</organism>
<dbReference type="Pfam" id="PF01370">
    <property type="entry name" value="Epimerase"/>
    <property type="match status" value="1"/>
</dbReference>
<comment type="caution">
    <text evidence="2">The sequence shown here is derived from an EMBL/GenBank/DDBJ whole genome shotgun (WGS) entry which is preliminary data.</text>
</comment>
<dbReference type="InterPro" id="IPR001509">
    <property type="entry name" value="Epimerase_deHydtase"/>
</dbReference>
<evidence type="ECO:0000313" key="3">
    <source>
        <dbReference type="Proteomes" id="UP001594351"/>
    </source>
</evidence>
<dbReference type="EMBL" id="JBHPBY010000542">
    <property type="protein sequence ID" value="MFC1853591.1"/>
    <property type="molecule type" value="Genomic_DNA"/>
</dbReference>
<evidence type="ECO:0000259" key="1">
    <source>
        <dbReference type="Pfam" id="PF01370"/>
    </source>
</evidence>
<dbReference type="InterPro" id="IPR050177">
    <property type="entry name" value="Lipid_A_modif_metabolic_enz"/>
</dbReference>
<name>A0ABV6Z5G2_UNCC1</name>
<dbReference type="PANTHER" id="PTHR43245:SF52">
    <property type="entry name" value="NAD-DEPENDENT EPIMERASE_DEHYDRATASE"/>
    <property type="match status" value="1"/>
</dbReference>
<proteinExistence type="predicted"/>